<accession>A0A5C6F8N6</accession>
<dbReference type="EMBL" id="SJPX01000002">
    <property type="protein sequence ID" value="TWU55881.1"/>
    <property type="molecule type" value="Genomic_DNA"/>
</dbReference>
<sequence>MTSDQNNSVPERCSTIVATFVVVIDGCCGGSSRSRMRAAAVVLNVSLARYCVSLVVKMNVETNIDVPIVYV</sequence>
<protein>
    <submittedName>
        <fullName evidence="1">Uncharacterized protein</fullName>
    </submittedName>
</protein>
<dbReference type="AlphaFoldDB" id="A0A5C6F8N6"/>
<evidence type="ECO:0000313" key="1">
    <source>
        <dbReference type="EMBL" id="TWU55881.1"/>
    </source>
</evidence>
<comment type="caution">
    <text evidence="1">The sequence shown here is derived from an EMBL/GenBank/DDBJ whole genome shotgun (WGS) entry which is preliminary data.</text>
</comment>
<proteinExistence type="predicted"/>
<gene>
    <name evidence="1" type="ORF">Poly59_21840</name>
</gene>
<reference evidence="1 2" key="1">
    <citation type="submission" date="2019-02" db="EMBL/GenBank/DDBJ databases">
        <title>Deep-cultivation of Planctomycetes and their phenomic and genomic characterization uncovers novel biology.</title>
        <authorList>
            <person name="Wiegand S."/>
            <person name="Jogler M."/>
            <person name="Boedeker C."/>
            <person name="Pinto D."/>
            <person name="Vollmers J."/>
            <person name="Rivas-Marin E."/>
            <person name="Kohn T."/>
            <person name="Peeters S.H."/>
            <person name="Heuer A."/>
            <person name="Rast P."/>
            <person name="Oberbeckmann S."/>
            <person name="Bunk B."/>
            <person name="Jeske O."/>
            <person name="Meyerdierks A."/>
            <person name="Storesund J.E."/>
            <person name="Kallscheuer N."/>
            <person name="Luecker S."/>
            <person name="Lage O.M."/>
            <person name="Pohl T."/>
            <person name="Merkel B.J."/>
            <person name="Hornburger P."/>
            <person name="Mueller R.-W."/>
            <person name="Bruemmer F."/>
            <person name="Labrenz M."/>
            <person name="Spormann A.M."/>
            <person name="Op Den Camp H."/>
            <person name="Overmann J."/>
            <person name="Amann R."/>
            <person name="Jetten M.S.M."/>
            <person name="Mascher T."/>
            <person name="Medema M.H."/>
            <person name="Devos D.P."/>
            <person name="Kaster A.-K."/>
            <person name="Ovreas L."/>
            <person name="Rohde M."/>
            <person name="Galperin M.Y."/>
            <person name="Jogler C."/>
        </authorList>
    </citation>
    <scope>NUCLEOTIDE SEQUENCE [LARGE SCALE GENOMIC DNA]</scope>
    <source>
        <strain evidence="1 2">Poly59</strain>
    </source>
</reference>
<name>A0A5C6F8N6_9BACT</name>
<organism evidence="1 2">
    <name type="scientific">Rubripirellula reticaptiva</name>
    <dbReference type="NCBI Taxonomy" id="2528013"/>
    <lineage>
        <taxon>Bacteria</taxon>
        <taxon>Pseudomonadati</taxon>
        <taxon>Planctomycetota</taxon>
        <taxon>Planctomycetia</taxon>
        <taxon>Pirellulales</taxon>
        <taxon>Pirellulaceae</taxon>
        <taxon>Rubripirellula</taxon>
    </lineage>
</organism>
<keyword evidence="2" id="KW-1185">Reference proteome</keyword>
<evidence type="ECO:0000313" key="2">
    <source>
        <dbReference type="Proteomes" id="UP000317977"/>
    </source>
</evidence>
<dbReference type="Proteomes" id="UP000317977">
    <property type="component" value="Unassembled WGS sequence"/>
</dbReference>